<dbReference type="GO" id="GO:0030246">
    <property type="term" value="F:carbohydrate binding"/>
    <property type="evidence" value="ECO:0007669"/>
    <property type="project" value="UniProtKB-UniRule"/>
</dbReference>
<comment type="caution">
    <text evidence="8">The sequence shown here is derived from an EMBL/GenBank/DDBJ whole genome shotgun (WGS) entry which is preliminary data.</text>
</comment>
<comment type="similarity">
    <text evidence="2 5">Belongs to the glucose-6-phosphate 1-epimerase family.</text>
</comment>
<dbReference type="EC" id="5.1.3.15" evidence="3 5"/>
<evidence type="ECO:0000256" key="7">
    <source>
        <dbReference type="PIRSR" id="PIRSR016020-2"/>
    </source>
</evidence>
<evidence type="ECO:0000256" key="5">
    <source>
        <dbReference type="PIRNR" id="PIRNR016020"/>
    </source>
</evidence>
<comment type="catalytic activity">
    <reaction evidence="1">
        <text>alpha-D-glucose 6-phosphate = beta-D-glucose 6-phosphate</text>
        <dbReference type="Rhea" id="RHEA:16249"/>
        <dbReference type="ChEBI" id="CHEBI:58225"/>
        <dbReference type="ChEBI" id="CHEBI:58247"/>
        <dbReference type="EC" id="5.1.3.15"/>
    </reaction>
</comment>
<evidence type="ECO:0000256" key="2">
    <source>
        <dbReference type="ARBA" id="ARBA00005866"/>
    </source>
</evidence>
<dbReference type="Proteomes" id="UP000567179">
    <property type="component" value="Unassembled WGS sequence"/>
</dbReference>
<evidence type="ECO:0000256" key="1">
    <source>
        <dbReference type="ARBA" id="ARBA00001096"/>
    </source>
</evidence>
<feature type="active site" evidence="6">
    <location>
        <position position="162"/>
    </location>
</feature>
<gene>
    <name evidence="8" type="ORF">D9619_003182</name>
</gene>
<dbReference type="InterPro" id="IPR011013">
    <property type="entry name" value="Gal_mutarotase_sf_dom"/>
</dbReference>
<dbReference type="EMBL" id="JAACJJ010000056">
    <property type="protein sequence ID" value="KAF5313108.1"/>
    <property type="molecule type" value="Genomic_DNA"/>
</dbReference>
<evidence type="ECO:0000256" key="6">
    <source>
        <dbReference type="PIRSR" id="PIRSR016020-1"/>
    </source>
</evidence>
<evidence type="ECO:0000256" key="3">
    <source>
        <dbReference type="ARBA" id="ARBA00012083"/>
    </source>
</evidence>
<name>A0A8H5EV21_9AGAR</name>
<feature type="active site" evidence="6">
    <location>
        <position position="267"/>
    </location>
</feature>
<dbReference type="SUPFAM" id="SSF74650">
    <property type="entry name" value="Galactose mutarotase-like"/>
    <property type="match status" value="1"/>
</dbReference>
<protein>
    <recommendedName>
        <fullName evidence="3 5">Glucose-6-phosphate 1-epimerase</fullName>
        <ecNumber evidence="3 5">5.1.3.15</ecNumber>
    </recommendedName>
</protein>
<sequence>MPVDHSDSKVTLNHPKGSTVEILLYGATIISWKVADKQGSLQERLFVSSKASLDGSKPVRGGIPVVFPCFGAPTHPDHLKLPQHGLARNQNWSFDSIVMDNSAGVSVRLTLDSSANPKNASLYPKEFRLAYVVTLAEHQLSTDLHVENPSATETIDFQALLHTYVRAPADNVFVTPLHGLSYFDKTEATDEARATAKTETRQEVDVKNFTDSVYQGAPGQYRVTWPGGSLEIRAKEFKDVVVWNPQEEGRKMSDMEADGWKNYVCVEPGYVRGFVTLEPKKSWIGQQVLTVGQD</sequence>
<dbReference type="InterPro" id="IPR025532">
    <property type="entry name" value="G6P_1-epimerase"/>
</dbReference>
<comment type="function">
    <text evidence="5">Catalyzes the interconversion between the alpha and beta anomers from at least three hexose 6-phosphate sugars (Glc6P, Gal6P, and Man6P).</text>
</comment>
<keyword evidence="4 5" id="KW-0413">Isomerase</keyword>
<dbReference type="CDD" id="cd09020">
    <property type="entry name" value="D-hex-6-P-epi_like"/>
    <property type="match status" value="1"/>
</dbReference>
<dbReference type="InterPro" id="IPR008183">
    <property type="entry name" value="Aldose_1/G6P_1-epimerase"/>
</dbReference>
<feature type="binding site" evidence="7">
    <location>
        <position position="60"/>
    </location>
    <ligand>
        <name>substrate</name>
    </ligand>
</feature>
<dbReference type="AlphaFoldDB" id="A0A8H5EV21"/>
<evidence type="ECO:0000313" key="8">
    <source>
        <dbReference type="EMBL" id="KAF5313108.1"/>
    </source>
</evidence>
<dbReference type="InterPro" id="IPR014718">
    <property type="entry name" value="GH-type_carb-bd"/>
</dbReference>
<feature type="binding site" evidence="7">
    <location>
        <position position="83"/>
    </location>
    <ligand>
        <name>substrate</name>
    </ligand>
</feature>
<dbReference type="PANTHER" id="PTHR11122">
    <property type="entry name" value="APOSPORY-ASSOCIATED PROTEIN C-RELATED"/>
    <property type="match status" value="1"/>
</dbReference>
<dbReference type="GO" id="GO:0005975">
    <property type="term" value="P:carbohydrate metabolic process"/>
    <property type="evidence" value="ECO:0007669"/>
    <property type="project" value="InterPro"/>
</dbReference>
<organism evidence="8 9">
    <name type="scientific">Psilocybe cf. subviscida</name>
    <dbReference type="NCBI Taxonomy" id="2480587"/>
    <lineage>
        <taxon>Eukaryota</taxon>
        <taxon>Fungi</taxon>
        <taxon>Dikarya</taxon>
        <taxon>Basidiomycota</taxon>
        <taxon>Agaricomycotina</taxon>
        <taxon>Agaricomycetes</taxon>
        <taxon>Agaricomycetidae</taxon>
        <taxon>Agaricales</taxon>
        <taxon>Agaricineae</taxon>
        <taxon>Strophariaceae</taxon>
        <taxon>Psilocybe</taxon>
    </lineage>
</organism>
<dbReference type="GO" id="GO:0047938">
    <property type="term" value="F:glucose-6-phosphate 1-epimerase activity"/>
    <property type="evidence" value="ECO:0007669"/>
    <property type="project" value="UniProtKB-UniRule"/>
</dbReference>
<dbReference type="PIRSF" id="PIRSF016020">
    <property type="entry name" value="PHexose_mutarotase"/>
    <property type="match status" value="1"/>
</dbReference>
<evidence type="ECO:0000256" key="4">
    <source>
        <dbReference type="ARBA" id="ARBA00023235"/>
    </source>
</evidence>
<accession>A0A8H5EV21</accession>
<dbReference type="Gene3D" id="2.70.98.10">
    <property type="match status" value="1"/>
</dbReference>
<dbReference type="PANTHER" id="PTHR11122:SF13">
    <property type="entry name" value="GLUCOSE-6-PHOSPHATE 1-EPIMERASE"/>
    <property type="match status" value="1"/>
</dbReference>
<keyword evidence="9" id="KW-1185">Reference proteome</keyword>
<evidence type="ECO:0000313" key="9">
    <source>
        <dbReference type="Proteomes" id="UP000567179"/>
    </source>
</evidence>
<dbReference type="GO" id="GO:0005737">
    <property type="term" value="C:cytoplasm"/>
    <property type="evidence" value="ECO:0007669"/>
    <property type="project" value="TreeGrafter"/>
</dbReference>
<proteinExistence type="inferred from homology"/>
<reference evidence="8 9" key="1">
    <citation type="journal article" date="2020" name="ISME J.">
        <title>Uncovering the hidden diversity of litter-decomposition mechanisms in mushroom-forming fungi.</title>
        <authorList>
            <person name="Floudas D."/>
            <person name="Bentzer J."/>
            <person name="Ahren D."/>
            <person name="Johansson T."/>
            <person name="Persson P."/>
            <person name="Tunlid A."/>
        </authorList>
    </citation>
    <scope>NUCLEOTIDE SEQUENCE [LARGE SCALE GENOMIC DNA]</scope>
    <source>
        <strain evidence="8 9">CBS 101986</strain>
    </source>
</reference>
<dbReference type="Pfam" id="PF01263">
    <property type="entry name" value="Aldose_epim"/>
    <property type="match status" value="1"/>
</dbReference>
<dbReference type="OrthoDB" id="1659429at2759"/>
<feature type="binding site" evidence="7">
    <location>
        <position position="88"/>
    </location>
    <ligand>
        <name>substrate</name>
    </ligand>
</feature>